<keyword evidence="8" id="KW-1185">Reference proteome</keyword>
<keyword evidence="3" id="KW-0399">Innate immunity</keyword>
<dbReference type="SMART" id="SM00368">
    <property type="entry name" value="LRR_RI"/>
    <property type="match status" value="1"/>
</dbReference>
<protein>
    <recommendedName>
        <fullName evidence="6">FIIND domain-containing protein</fullName>
    </recommendedName>
</protein>
<evidence type="ECO:0000256" key="1">
    <source>
        <dbReference type="ARBA" id="ARBA00004514"/>
    </source>
</evidence>
<feature type="region of interest" description="Disordered" evidence="5">
    <location>
        <begin position="159"/>
        <end position="178"/>
    </location>
</feature>
<dbReference type="PROSITE" id="PS51830">
    <property type="entry name" value="FIIND"/>
    <property type="match status" value="1"/>
</dbReference>
<evidence type="ECO:0000256" key="3">
    <source>
        <dbReference type="ARBA" id="ARBA00022588"/>
    </source>
</evidence>
<keyword evidence="4" id="KW-0391">Immunity</keyword>
<name>A0A668V369_OREAU</name>
<dbReference type="Ensembl" id="ENSOABT00000046502.2">
    <property type="protein sequence ID" value="ENSOABP00000045317.2"/>
    <property type="gene ID" value="ENSOABG00000020326.2"/>
</dbReference>
<dbReference type="SUPFAM" id="SSF52047">
    <property type="entry name" value="RNI-like"/>
    <property type="match status" value="1"/>
</dbReference>
<dbReference type="InterPro" id="IPR001611">
    <property type="entry name" value="Leu-rich_rpt"/>
</dbReference>
<evidence type="ECO:0000256" key="2">
    <source>
        <dbReference type="ARBA" id="ARBA00022490"/>
    </source>
</evidence>
<dbReference type="Pfam" id="PF13516">
    <property type="entry name" value="LRR_6"/>
    <property type="match status" value="1"/>
</dbReference>
<dbReference type="Pfam" id="PF23679">
    <property type="entry name" value="UPA-FIIND"/>
    <property type="match status" value="1"/>
</dbReference>
<evidence type="ECO:0000259" key="6">
    <source>
        <dbReference type="PROSITE" id="PS51830"/>
    </source>
</evidence>
<organism evidence="7 8">
    <name type="scientific">Oreochromis aureus</name>
    <name type="common">Israeli tilapia</name>
    <name type="synonym">Chromis aureus</name>
    <dbReference type="NCBI Taxonomy" id="47969"/>
    <lineage>
        <taxon>Eukaryota</taxon>
        <taxon>Metazoa</taxon>
        <taxon>Chordata</taxon>
        <taxon>Craniata</taxon>
        <taxon>Vertebrata</taxon>
        <taxon>Euteleostomi</taxon>
        <taxon>Actinopterygii</taxon>
        <taxon>Neopterygii</taxon>
        <taxon>Teleostei</taxon>
        <taxon>Neoteleostei</taxon>
        <taxon>Acanthomorphata</taxon>
        <taxon>Ovalentaria</taxon>
        <taxon>Cichlomorphae</taxon>
        <taxon>Cichliformes</taxon>
        <taxon>Cichlidae</taxon>
        <taxon>African cichlids</taxon>
        <taxon>Pseudocrenilabrinae</taxon>
        <taxon>Oreochromini</taxon>
        <taxon>Oreochromis</taxon>
    </lineage>
</organism>
<evidence type="ECO:0000313" key="8">
    <source>
        <dbReference type="Proteomes" id="UP000472276"/>
    </source>
</evidence>
<dbReference type="PANTHER" id="PTHR46985">
    <property type="entry name" value="NACHT, LRR AND PYD DOMAINS-CONTAINING PROTEIN 1"/>
    <property type="match status" value="1"/>
</dbReference>
<dbReference type="GO" id="GO:0005829">
    <property type="term" value="C:cytosol"/>
    <property type="evidence" value="ECO:0007669"/>
    <property type="project" value="UniProtKB-SubCell"/>
</dbReference>
<feature type="domain" description="FIIND" evidence="6">
    <location>
        <begin position="169"/>
        <end position="447"/>
    </location>
</feature>
<keyword evidence="2" id="KW-0963">Cytoplasm</keyword>
<evidence type="ECO:0000313" key="7">
    <source>
        <dbReference type="Ensembl" id="ENSOABP00000045317.2"/>
    </source>
</evidence>
<reference evidence="7" key="1">
    <citation type="submission" date="2025-08" db="UniProtKB">
        <authorList>
            <consortium name="Ensembl"/>
        </authorList>
    </citation>
    <scope>IDENTIFICATION</scope>
</reference>
<comment type="subcellular location">
    <subcellularLocation>
        <location evidence="1">Cytoplasm</location>
        <location evidence="1">Cytosol</location>
    </subcellularLocation>
</comment>
<dbReference type="Gene3D" id="3.80.10.10">
    <property type="entry name" value="Ribonuclease Inhibitor"/>
    <property type="match status" value="1"/>
</dbReference>
<proteinExistence type="predicted"/>
<sequence>MDQCEDREEGVPPSKSTLCGEHESQTKAQRNPPGPPPSSVSLQSDVPKDSVVPFKSGVCRPAERGCGLSEISCDYLAAALKSKSSHLRELDLRGNNLQDSGVKQLCGFLESPGCGLETLGFDDKTFESSIDKTMSEKAAAEEDGDSKVRLNLDSLGTQLDSSEDDTELIKPPSSFTPEVQTESSHISYRFRCPGRGVFQCSLTRLVFVMAQEADLLYRTLQWDESLLQPAGKTAAGPLFNITCTEDAVQELHLPHCETKEALCVDGLLSVAHISDDGMSILEPLKITATHVVVKVPHLSAFGLIWDVFKRFLNMAEPINGQVLLFSISLETGPRRINMFLLQENIPLSEVAAQQGRGAEYIQTPADCLFSFGQMYSVNCEPESLIIQPEQTQFRSKFGPNYHPTFQVFLSTNPEIVTLMVKDQEGTETWKSSVYLPAPRAETLMRNVPDETQLPADVHNSLTVY</sequence>
<dbReference type="InterPro" id="IPR032675">
    <property type="entry name" value="LRR_dom_sf"/>
</dbReference>
<dbReference type="GO" id="GO:0045087">
    <property type="term" value="P:innate immune response"/>
    <property type="evidence" value="ECO:0007669"/>
    <property type="project" value="UniProtKB-KW"/>
</dbReference>
<evidence type="ECO:0000256" key="4">
    <source>
        <dbReference type="ARBA" id="ARBA00022859"/>
    </source>
</evidence>
<accession>A0A668V369</accession>
<dbReference type="InterPro" id="IPR025307">
    <property type="entry name" value="FIIND_dom"/>
</dbReference>
<dbReference type="Pfam" id="PF13553">
    <property type="entry name" value="FIIND"/>
    <property type="match status" value="1"/>
</dbReference>
<dbReference type="PANTHER" id="PTHR46985:SF2">
    <property type="entry name" value="APOPTOSIS-ASSOCIATED SPECK-LIKE PROTEIN CONTAINING A CARD"/>
    <property type="match status" value="1"/>
</dbReference>
<dbReference type="Proteomes" id="UP000472276">
    <property type="component" value="Unassembled WGS sequence"/>
</dbReference>
<dbReference type="OMA" id="PECASFE"/>
<evidence type="ECO:0000256" key="5">
    <source>
        <dbReference type="SAM" id="MobiDB-lite"/>
    </source>
</evidence>
<reference evidence="7" key="2">
    <citation type="submission" date="2025-09" db="UniProtKB">
        <authorList>
            <consortium name="Ensembl"/>
        </authorList>
    </citation>
    <scope>IDENTIFICATION</scope>
</reference>
<dbReference type="AlphaFoldDB" id="A0A668V369"/>
<feature type="region of interest" description="Disordered" evidence="5">
    <location>
        <begin position="1"/>
        <end position="48"/>
    </location>
</feature>
<dbReference type="InterPro" id="IPR051249">
    <property type="entry name" value="NLRP_Inflammasome"/>
</dbReference>